<dbReference type="Pfam" id="PF12802">
    <property type="entry name" value="MarR_2"/>
    <property type="match status" value="1"/>
</dbReference>
<comment type="caution">
    <text evidence="2">The sequence shown here is derived from an EMBL/GenBank/DDBJ whole genome shotgun (WGS) entry which is preliminary data.</text>
</comment>
<dbReference type="Pfam" id="PF00480">
    <property type="entry name" value="ROK"/>
    <property type="match status" value="1"/>
</dbReference>
<dbReference type="CDD" id="cd23763">
    <property type="entry name" value="ASKHA_ATPase_ROK"/>
    <property type="match status" value="1"/>
</dbReference>
<feature type="domain" description="HTH marR-type" evidence="1">
    <location>
        <begin position="8"/>
        <end position="64"/>
    </location>
</feature>
<dbReference type="EMBL" id="BAAAES010000002">
    <property type="protein sequence ID" value="GAA0659635.1"/>
    <property type="molecule type" value="Genomic_DNA"/>
</dbReference>
<gene>
    <name evidence="2" type="ORF">GCM10009102_05100</name>
</gene>
<dbReference type="InterPro" id="IPR000600">
    <property type="entry name" value="ROK"/>
</dbReference>
<dbReference type="InterPro" id="IPR043129">
    <property type="entry name" value="ATPase_NBD"/>
</dbReference>
<dbReference type="Gene3D" id="1.10.10.10">
    <property type="entry name" value="Winged helix-like DNA-binding domain superfamily/Winged helix DNA-binding domain"/>
    <property type="match status" value="1"/>
</dbReference>
<evidence type="ECO:0000313" key="2">
    <source>
        <dbReference type="EMBL" id="GAA0659635.1"/>
    </source>
</evidence>
<name>A0ABN1HMT3_9SPHN</name>
<dbReference type="SUPFAM" id="SSF53067">
    <property type="entry name" value="Actin-like ATPase domain"/>
    <property type="match status" value="1"/>
</dbReference>
<dbReference type="PANTHER" id="PTHR18964">
    <property type="entry name" value="ROK (REPRESSOR, ORF, KINASE) FAMILY"/>
    <property type="match status" value="1"/>
</dbReference>
<keyword evidence="3" id="KW-1185">Reference proteome</keyword>
<organism evidence="2 3">
    <name type="scientific">Sphingomonas insulae</name>
    <dbReference type="NCBI Taxonomy" id="424800"/>
    <lineage>
        <taxon>Bacteria</taxon>
        <taxon>Pseudomonadati</taxon>
        <taxon>Pseudomonadota</taxon>
        <taxon>Alphaproteobacteria</taxon>
        <taxon>Sphingomonadales</taxon>
        <taxon>Sphingomonadaceae</taxon>
        <taxon>Sphingomonas</taxon>
    </lineage>
</organism>
<dbReference type="SUPFAM" id="SSF46785">
    <property type="entry name" value="Winged helix' DNA-binding domain"/>
    <property type="match status" value="1"/>
</dbReference>
<proteinExistence type="predicted"/>
<dbReference type="Gene3D" id="3.30.420.40">
    <property type="match status" value="2"/>
</dbReference>
<dbReference type="InterPro" id="IPR000835">
    <property type="entry name" value="HTH_MarR-typ"/>
</dbReference>
<accession>A0ABN1HMT3</accession>
<dbReference type="InterPro" id="IPR036388">
    <property type="entry name" value="WH-like_DNA-bd_sf"/>
</dbReference>
<dbReference type="Proteomes" id="UP001500238">
    <property type="component" value="Unassembled WGS sequence"/>
</dbReference>
<dbReference type="PANTHER" id="PTHR18964:SF169">
    <property type="entry name" value="N-ACETYLMANNOSAMINE KINASE"/>
    <property type="match status" value="1"/>
</dbReference>
<reference evidence="2 3" key="1">
    <citation type="journal article" date="2019" name="Int. J. Syst. Evol. Microbiol.">
        <title>The Global Catalogue of Microorganisms (GCM) 10K type strain sequencing project: providing services to taxonomists for standard genome sequencing and annotation.</title>
        <authorList>
            <consortium name="The Broad Institute Genomics Platform"/>
            <consortium name="The Broad Institute Genome Sequencing Center for Infectious Disease"/>
            <person name="Wu L."/>
            <person name="Ma J."/>
        </authorList>
    </citation>
    <scope>NUCLEOTIDE SEQUENCE [LARGE SCALE GENOMIC DNA]</scope>
    <source>
        <strain evidence="2 3">JCM 14603</strain>
    </source>
</reference>
<dbReference type="InterPro" id="IPR036390">
    <property type="entry name" value="WH_DNA-bd_sf"/>
</dbReference>
<evidence type="ECO:0000313" key="3">
    <source>
        <dbReference type="Proteomes" id="UP001500238"/>
    </source>
</evidence>
<evidence type="ECO:0000259" key="1">
    <source>
        <dbReference type="Pfam" id="PF12802"/>
    </source>
</evidence>
<protein>
    <submittedName>
        <fullName evidence="2">ROK family transcriptional regulator</fullName>
    </submittedName>
</protein>
<sequence length="368" mass="39161">MARKDYRLTPRARRVLALVRRNGSMSRSHLIRGTGLSGTAVFRATEELEAAGLLRSGETVVHGRGQPSATMHIVADAAFSVGLSVMTDRADVVLLDLAGVVRARRDVSALGMTRATILAAVATFIAEQPLRDRIVGIGLAVAGFFTAANVSNPAAELDDWALVDLAEALERSLGLSAVVENIANAAAIGERLLGAGVDHASFCYVNVAAGFGAGVIDDGQLMRGRHGNAGEIAGLFHFADRTTPNLADLCDTLARHGVACTGISDLVTRFDPAWPGVDAWLTARQSSFAWLFQMLRYTLDCDAIILGGRLPRPLAQRIVDDMVWPELSLPSRRGVRAPPTRLMVATLDPELSAPLGAASLILHRALFD</sequence>